<gene>
    <name evidence="2" type="ORF">NBR_LOCUS11870</name>
</gene>
<proteinExistence type="predicted"/>
<organism evidence="4">
    <name type="scientific">Nippostrongylus brasiliensis</name>
    <name type="common">Rat hookworm</name>
    <dbReference type="NCBI Taxonomy" id="27835"/>
    <lineage>
        <taxon>Eukaryota</taxon>
        <taxon>Metazoa</taxon>
        <taxon>Ecdysozoa</taxon>
        <taxon>Nematoda</taxon>
        <taxon>Chromadorea</taxon>
        <taxon>Rhabditida</taxon>
        <taxon>Rhabditina</taxon>
        <taxon>Rhabditomorpha</taxon>
        <taxon>Strongyloidea</taxon>
        <taxon>Heligmosomidae</taxon>
        <taxon>Nippostrongylus</taxon>
    </lineage>
</organism>
<dbReference type="AlphaFoldDB" id="A0A0N4Y6X4"/>
<keyword evidence="3" id="KW-1185">Reference proteome</keyword>
<evidence type="ECO:0000313" key="4">
    <source>
        <dbReference type="WBParaSite" id="NBR_0001186901-mRNA-1"/>
    </source>
</evidence>
<dbReference type="WBParaSite" id="NBR_0001186901-mRNA-1">
    <property type="protein sequence ID" value="NBR_0001186901-mRNA-1"/>
    <property type="gene ID" value="NBR_0001186901"/>
</dbReference>
<protein>
    <submittedName>
        <fullName evidence="4">Fibrous sheath-interacting protein 1</fullName>
    </submittedName>
</protein>
<feature type="compositionally biased region" description="Polar residues" evidence="1">
    <location>
        <begin position="26"/>
        <end position="42"/>
    </location>
</feature>
<accession>A0A0N4Y6X4</accession>
<reference evidence="4" key="1">
    <citation type="submission" date="2017-02" db="UniProtKB">
        <authorList>
            <consortium name="WormBaseParasite"/>
        </authorList>
    </citation>
    <scope>IDENTIFICATION</scope>
</reference>
<evidence type="ECO:0000313" key="3">
    <source>
        <dbReference type="Proteomes" id="UP000271162"/>
    </source>
</evidence>
<sequence>MKRLEPQCCPYVHDWNTAVVPRDSPEQQGSMRDTASSSINETSSREVRLMSKFSGGEQSRAGRHELSQCLQHEKLEEIRDMTIDGVNVPTMSRVNVFQASCDSKLKTLLKRSTILSSLEEMVENDYPSPPYECRSEGPLLKTDHFDSPKGEFGSRDTNVHDCRMTLSHTFHACTVPLTAFDQMPERPKIFGFFK</sequence>
<dbReference type="EMBL" id="UYSL01020618">
    <property type="protein sequence ID" value="VDL75459.1"/>
    <property type="molecule type" value="Genomic_DNA"/>
</dbReference>
<dbReference type="Proteomes" id="UP000271162">
    <property type="component" value="Unassembled WGS sequence"/>
</dbReference>
<name>A0A0N4Y6X4_NIPBR</name>
<evidence type="ECO:0000313" key="2">
    <source>
        <dbReference type="EMBL" id="VDL75459.1"/>
    </source>
</evidence>
<evidence type="ECO:0000256" key="1">
    <source>
        <dbReference type="SAM" id="MobiDB-lite"/>
    </source>
</evidence>
<feature type="region of interest" description="Disordered" evidence="1">
    <location>
        <begin position="19"/>
        <end position="46"/>
    </location>
</feature>
<reference evidence="2 3" key="2">
    <citation type="submission" date="2018-11" db="EMBL/GenBank/DDBJ databases">
        <authorList>
            <consortium name="Pathogen Informatics"/>
        </authorList>
    </citation>
    <scope>NUCLEOTIDE SEQUENCE [LARGE SCALE GENOMIC DNA]</scope>
</reference>